<dbReference type="VEuPathDB" id="AmoebaDB:NfTy_004800"/>
<gene>
    <name evidence="7" type="ORF">FDP41_007936</name>
</gene>
<dbReference type="GO" id="GO:0030145">
    <property type="term" value="F:manganese ion binding"/>
    <property type="evidence" value="ECO:0007669"/>
    <property type="project" value="InterPro"/>
</dbReference>
<name>A0A6A5C9Z4_NAEFO</name>
<dbReference type="AlphaFoldDB" id="A0A6A5C9Z4"/>
<accession>A0A6A5C9Z4</accession>
<organism evidence="7 8">
    <name type="scientific">Naegleria fowleri</name>
    <name type="common">Brain eating amoeba</name>
    <dbReference type="NCBI Taxonomy" id="5763"/>
    <lineage>
        <taxon>Eukaryota</taxon>
        <taxon>Discoba</taxon>
        <taxon>Heterolobosea</taxon>
        <taxon>Tetramitia</taxon>
        <taxon>Eutetramitia</taxon>
        <taxon>Vahlkampfiidae</taxon>
        <taxon>Naegleria</taxon>
    </lineage>
</organism>
<dbReference type="InterPro" id="IPR029149">
    <property type="entry name" value="Creatin/AminoP/Spt16_N"/>
</dbReference>
<dbReference type="InterPro" id="IPR052433">
    <property type="entry name" value="X-Pro_dipept-like"/>
</dbReference>
<evidence type="ECO:0000256" key="4">
    <source>
        <dbReference type="ARBA" id="ARBA00022801"/>
    </source>
</evidence>
<comment type="caution">
    <text evidence="7">The sequence shown here is derived from an EMBL/GenBank/DDBJ whole genome shotgun (WGS) entry which is preliminary data.</text>
</comment>
<dbReference type="InterPro" id="IPR007865">
    <property type="entry name" value="Aminopep_P_N"/>
</dbReference>
<evidence type="ECO:0000313" key="7">
    <source>
        <dbReference type="EMBL" id="KAF0984021.1"/>
    </source>
</evidence>
<dbReference type="Proteomes" id="UP000444721">
    <property type="component" value="Unassembled WGS sequence"/>
</dbReference>
<dbReference type="SUPFAM" id="SSF53092">
    <property type="entry name" value="Creatinase/prolidase N-terminal domain"/>
    <property type="match status" value="1"/>
</dbReference>
<dbReference type="Gene3D" id="3.90.230.10">
    <property type="entry name" value="Creatinase/methionine aminopeptidase superfamily"/>
    <property type="match status" value="1"/>
</dbReference>
<dbReference type="Pfam" id="PF00557">
    <property type="entry name" value="Peptidase_M24"/>
    <property type="match status" value="1"/>
</dbReference>
<dbReference type="OMA" id="DSYFWYL"/>
<dbReference type="GeneID" id="68115154"/>
<evidence type="ECO:0000256" key="2">
    <source>
        <dbReference type="ARBA" id="ARBA00008766"/>
    </source>
</evidence>
<dbReference type="EMBL" id="VFQX01000004">
    <property type="protein sequence ID" value="KAF0984021.1"/>
    <property type="molecule type" value="Genomic_DNA"/>
</dbReference>
<reference evidence="7 8" key="1">
    <citation type="journal article" date="2019" name="Sci. Rep.">
        <title>Nanopore sequencing improves the draft genome of the human pathogenic amoeba Naegleria fowleri.</title>
        <authorList>
            <person name="Liechti N."/>
            <person name="Schurch N."/>
            <person name="Bruggmann R."/>
            <person name="Wittwer M."/>
        </authorList>
    </citation>
    <scope>NUCLEOTIDE SEQUENCE [LARGE SCALE GENOMIC DNA]</scope>
    <source>
        <strain evidence="7 8">ATCC 30894</strain>
    </source>
</reference>
<keyword evidence="4" id="KW-0378">Hydrolase</keyword>
<keyword evidence="5" id="KW-0464">Manganese</keyword>
<dbReference type="VEuPathDB" id="AmoebaDB:FDP41_007936"/>
<dbReference type="InterPro" id="IPR000994">
    <property type="entry name" value="Pept_M24"/>
</dbReference>
<comment type="similarity">
    <text evidence="2">Belongs to the peptidase M24B family.</text>
</comment>
<dbReference type="GO" id="GO:0006508">
    <property type="term" value="P:proteolysis"/>
    <property type="evidence" value="ECO:0007669"/>
    <property type="project" value="TreeGrafter"/>
</dbReference>
<dbReference type="PANTHER" id="PTHR43226">
    <property type="entry name" value="XAA-PRO AMINOPEPTIDASE 3"/>
    <property type="match status" value="1"/>
</dbReference>
<dbReference type="Gene3D" id="3.40.350.10">
    <property type="entry name" value="Creatinase/prolidase N-terminal domain"/>
    <property type="match status" value="1"/>
</dbReference>
<dbReference type="GO" id="GO:0005739">
    <property type="term" value="C:mitochondrion"/>
    <property type="evidence" value="ECO:0007669"/>
    <property type="project" value="TreeGrafter"/>
</dbReference>
<sequence length="529" mass="60798">MKHRFKFFIPSTTTTQSRTSSSFKPCLHFKNSLIRNEQYLTQCNDRKCYSMISIDNIPYTYQVQPSSHAHLMKEDEIAPGFTLEEFKQRHYNLFNLMKENSVLILGSRKEYFMSPNVRYPYKQDSSFYYLSGVSEPDCFLVFKKTGSGNSITLYVREKSKKEFFHGVVNGVQSLQNLWGDYLQVKQVKAFIRDLQSLVKNFNTLYYDPDYDERLSQIIVESGGGIEFFKGPMQKYKIFYPESLIATLRSIKSKAEIDLTKRCAHISAQAFIELMKQIRPGMSEAHAEAILEFQCKMRGAQRLGYPPVVASGDRANIIHYLTNNHIMEDGDLIRIDGAAEYYGYMNDITRTFPVNGKFTPIQKMLYQVVLDIQKKCINYLKKHLTETITINSFHDYSMYLTQDALAEHFNIGLGYGKNNAESCQLIEEVLYPHMIGHATGMNIHEDVPGRDDKLGPGMIITCEPGIYFSKQVKNYIPNPQLHGLGVQIEDDILLTENGIEILTHETPKEVEEIEHIMSISSKTPSIPFSF</sequence>
<dbReference type="SUPFAM" id="SSF55920">
    <property type="entry name" value="Creatinase/aminopeptidase"/>
    <property type="match status" value="1"/>
</dbReference>
<dbReference type="VEuPathDB" id="AmoebaDB:NF0037620"/>
<evidence type="ECO:0000256" key="3">
    <source>
        <dbReference type="ARBA" id="ARBA00022723"/>
    </source>
</evidence>
<evidence type="ECO:0000256" key="5">
    <source>
        <dbReference type="ARBA" id="ARBA00023211"/>
    </source>
</evidence>
<comment type="cofactor">
    <cofactor evidence="1">
        <name>Mn(2+)</name>
        <dbReference type="ChEBI" id="CHEBI:29035"/>
    </cofactor>
</comment>
<dbReference type="PANTHER" id="PTHR43226:SF4">
    <property type="entry name" value="XAA-PRO AMINOPEPTIDASE 3"/>
    <property type="match status" value="1"/>
</dbReference>
<evidence type="ECO:0000259" key="6">
    <source>
        <dbReference type="SMART" id="SM01011"/>
    </source>
</evidence>
<protein>
    <recommendedName>
        <fullName evidence="6">Aminopeptidase P N-terminal domain-containing protein</fullName>
    </recommendedName>
</protein>
<dbReference type="Pfam" id="PF05195">
    <property type="entry name" value="AMP_N"/>
    <property type="match status" value="1"/>
</dbReference>
<keyword evidence="8" id="KW-1185">Reference proteome</keyword>
<evidence type="ECO:0000313" key="8">
    <source>
        <dbReference type="Proteomes" id="UP000444721"/>
    </source>
</evidence>
<dbReference type="GO" id="GO:0070006">
    <property type="term" value="F:metalloaminopeptidase activity"/>
    <property type="evidence" value="ECO:0007669"/>
    <property type="project" value="InterPro"/>
</dbReference>
<dbReference type="InterPro" id="IPR036005">
    <property type="entry name" value="Creatinase/aminopeptidase-like"/>
</dbReference>
<evidence type="ECO:0000256" key="1">
    <source>
        <dbReference type="ARBA" id="ARBA00001936"/>
    </source>
</evidence>
<keyword evidence="3" id="KW-0479">Metal-binding</keyword>
<feature type="domain" description="Aminopeptidase P N-terminal" evidence="6">
    <location>
        <begin position="81"/>
        <end position="215"/>
    </location>
</feature>
<dbReference type="SMART" id="SM01011">
    <property type="entry name" value="AMP_N"/>
    <property type="match status" value="1"/>
</dbReference>
<proteinExistence type="inferred from homology"/>
<dbReference type="OrthoDB" id="4215474at2759"/>
<dbReference type="RefSeq" id="XP_044568734.1">
    <property type="nucleotide sequence ID" value="XM_044711735.1"/>
</dbReference>